<proteinExistence type="predicted"/>
<accession>A0ABS7THP7</accession>
<sequence length="128" mass="14252">MIDVQEVARYIVALAAGHKLRAQWSLATWSPTHDAHRFVHFRLKYAGDETLPGRRVEATRAALAAIESTLAPLKDCLEFQPAANPTHHEAGEPRPDIRSWFVVVVCFRGSLLPYAQAAWDKRSPLPAA</sequence>
<keyword evidence="2" id="KW-1185">Reference proteome</keyword>
<gene>
    <name evidence="1" type="ORF">K7C98_00660</name>
</gene>
<organism evidence="1 2">
    <name type="scientific">Nannocystis pusilla</name>
    <dbReference type="NCBI Taxonomy" id="889268"/>
    <lineage>
        <taxon>Bacteria</taxon>
        <taxon>Pseudomonadati</taxon>
        <taxon>Myxococcota</taxon>
        <taxon>Polyangia</taxon>
        <taxon>Nannocystales</taxon>
        <taxon>Nannocystaceae</taxon>
        <taxon>Nannocystis</taxon>
    </lineage>
</organism>
<comment type="caution">
    <text evidence="1">The sequence shown here is derived from an EMBL/GenBank/DDBJ whole genome shotgun (WGS) entry which is preliminary data.</text>
</comment>
<dbReference type="RefSeq" id="WP_224189512.1">
    <property type="nucleotide sequence ID" value="NZ_JAIRAU010000001.1"/>
</dbReference>
<evidence type="ECO:0000313" key="2">
    <source>
        <dbReference type="Proteomes" id="UP001139031"/>
    </source>
</evidence>
<reference evidence="1" key="1">
    <citation type="submission" date="2021-08" db="EMBL/GenBank/DDBJ databases">
        <authorList>
            <person name="Stevens D.C."/>
        </authorList>
    </citation>
    <scope>NUCLEOTIDE SEQUENCE</scope>
    <source>
        <strain evidence="1">DSM 53165</strain>
    </source>
</reference>
<protein>
    <submittedName>
        <fullName evidence="1">Uncharacterized protein</fullName>
    </submittedName>
</protein>
<evidence type="ECO:0000313" key="1">
    <source>
        <dbReference type="EMBL" id="MBZ5707749.1"/>
    </source>
</evidence>
<name>A0ABS7THP7_9BACT</name>
<dbReference type="EMBL" id="JAIRAU010000001">
    <property type="protein sequence ID" value="MBZ5707749.1"/>
    <property type="molecule type" value="Genomic_DNA"/>
</dbReference>
<dbReference type="Proteomes" id="UP001139031">
    <property type="component" value="Unassembled WGS sequence"/>
</dbReference>